<evidence type="ECO:0000256" key="5">
    <source>
        <dbReference type="ARBA" id="ARBA00023274"/>
    </source>
</evidence>
<gene>
    <name evidence="9" type="ORF">ZOSMA_1G02040</name>
</gene>
<sequence length="99" mass="11703">MDTRNIQDHKRRLLYAKYEVKRRLFKALVRDPDLPSDLHDKFRNKLSALPRNSSLTRVRNRCIFSGRARGVLSLFRMSRIVFRTLANRGEISGIKKSSW</sequence>
<dbReference type="STRING" id="29655.A0A0K9PMQ2"/>
<dbReference type="InterPro" id="IPR018271">
    <property type="entry name" value="Ribosomal_uS14_CS"/>
</dbReference>
<dbReference type="Gene3D" id="1.10.287.1480">
    <property type="match status" value="1"/>
</dbReference>
<proteinExistence type="inferred from homology"/>
<dbReference type="GO" id="GO:0003735">
    <property type="term" value="F:structural constituent of ribosome"/>
    <property type="evidence" value="ECO:0000318"/>
    <property type="project" value="GO_Central"/>
</dbReference>
<dbReference type="Pfam" id="PF00253">
    <property type="entry name" value="Ribosomal_S14"/>
    <property type="match status" value="1"/>
</dbReference>
<dbReference type="Proteomes" id="UP000036987">
    <property type="component" value="Unassembled WGS sequence"/>
</dbReference>
<dbReference type="OrthoDB" id="732707at2759"/>
<evidence type="ECO:0000256" key="7">
    <source>
        <dbReference type="ARBA" id="ARBA00040774"/>
    </source>
</evidence>
<dbReference type="PANTHER" id="PTHR19836">
    <property type="entry name" value="30S RIBOSOMAL PROTEIN S14"/>
    <property type="match status" value="1"/>
</dbReference>
<name>A0A0K9PMQ2_ZOSMR</name>
<evidence type="ECO:0000256" key="4">
    <source>
        <dbReference type="ARBA" id="ARBA00023128"/>
    </source>
</evidence>
<evidence type="ECO:0000256" key="3">
    <source>
        <dbReference type="ARBA" id="ARBA00022980"/>
    </source>
</evidence>
<dbReference type="OMA" id="FGLCRNQ"/>
<keyword evidence="10" id="KW-1185">Reference proteome</keyword>
<dbReference type="FunFam" id="1.10.287.1480:FF:000001">
    <property type="entry name" value="30S ribosomal protein S14"/>
    <property type="match status" value="1"/>
</dbReference>
<dbReference type="NCBIfam" id="NF006477">
    <property type="entry name" value="PRK08881.1"/>
    <property type="match status" value="1"/>
</dbReference>
<dbReference type="GO" id="GO:0005739">
    <property type="term" value="C:mitochondrion"/>
    <property type="evidence" value="ECO:0007669"/>
    <property type="project" value="UniProtKB-SubCell"/>
</dbReference>
<reference evidence="10" key="1">
    <citation type="journal article" date="2016" name="Nature">
        <title>The genome of the seagrass Zostera marina reveals angiosperm adaptation to the sea.</title>
        <authorList>
            <person name="Olsen J.L."/>
            <person name="Rouze P."/>
            <person name="Verhelst B."/>
            <person name="Lin Y.-C."/>
            <person name="Bayer T."/>
            <person name="Collen J."/>
            <person name="Dattolo E."/>
            <person name="De Paoli E."/>
            <person name="Dittami S."/>
            <person name="Maumus F."/>
            <person name="Michel G."/>
            <person name="Kersting A."/>
            <person name="Lauritano C."/>
            <person name="Lohaus R."/>
            <person name="Toepel M."/>
            <person name="Tonon T."/>
            <person name="Vanneste K."/>
            <person name="Amirebrahimi M."/>
            <person name="Brakel J."/>
            <person name="Bostroem C."/>
            <person name="Chovatia M."/>
            <person name="Grimwood J."/>
            <person name="Jenkins J.W."/>
            <person name="Jueterbock A."/>
            <person name="Mraz A."/>
            <person name="Stam W.T."/>
            <person name="Tice H."/>
            <person name="Bornberg-Bauer E."/>
            <person name="Green P.J."/>
            <person name="Pearson G.A."/>
            <person name="Procaccini G."/>
            <person name="Duarte C.M."/>
            <person name="Schmutz J."/>
            <person name="Reusch T.B.H."/>
            <person name="Van de Peer Y."/>
        </authorList>
    </citation>
    <scope>NUCLEOTIDE SEQUENCE [LARGE SCALE GENOMIC DNA]</scope>
    <source>
        <strain evidence="10">cv. Finnish</strain>
    </source>
</reference>
<evidence type="ECO:0000256" key="1">
    <source>
        <dbReference type="ARBA" id="ARBA00004173"/>
    </source>
</evidence>
<keyword evidence="3 9" id="KW-0689">Ribosomal protein</keyword>
<dbReference type="AlphaFoldDB" id="A0A0K9PMQ2"/>
<comment type="caution">
    <text evidence="9">The sequence shown here is derived from an EMBL/GenBank/DDBJ whole genome shotgun (WGS) entry which is preliminary data.</text>
</comment>
<organism evidence="9 10">
    <name type="scientific">Zostera marina</name>
    <name type="common">Eelgrass</name>
    <dbReference type="NCBI Taxonomy" id="29655"/>
    <lineage>
        <taxon>Eukaryota</taxon>
        <taxon>Viridiplantae</taxon>
        <taxon>Streptophyta</taxon>
        <taxon>Embryophyta</taxon>
        <taxon>Tracheophyta</taxon>
        <taxon>Spermatophyta</taxon>
        <taxon>Magnoliopsida</taxon>
        <taxon>Liliopsida</taxon>
        <taxon>Zosteraceae</taxon>
        <taxon>Zostera</taxon>
    </lineage>
</organism>
<keyword evidence="5" id="KW-0687">Ribonucleoprotein</keyword>
<evidence type="ECO:0000313" key="10">
    <source>
        <dbReference type="Proteomes" id="UP000036987"/>
    </source>
</evidence>
<evidence type="ECO:0000256" key="6">
    <source>
        <dbReference type="ARBA" id="ARBA00035514"/>
    </source>
</evidence>
<protein>
    <recommendedName>
        <fullName evidence="7">Small ribosomal subunit protein uS14m</fullName>
    </recommendedName>
    <alternativeName>
        <fullName evidence="6">30S ribosomal protein S14, chloroplastic</fullName>
    </alternativeName>
    <alternativeName>
        <fullName evidence="8">Ribosomal protein S14, mitochondrial</fullName>
    </alternativeName>
</protein>
<evidence type="ECO:0000256" key="2">
    <source>
        <dbReference type="ARBA" id="ARBA00009083"/>
    </source>
</evidence>
<dbReference type="GO" id="GO:0006412">
    <property type="term" value="P:translation"/>
    <property type="evidence" value="ECO:0000318"/>
    <property type="project" value="GO_Central"/>
</dbReference>
<accession>A0A0K9PMQ2</accession>
<evidence type="ECO:0000313" key="9">
    <source>
        <dbReference type="EMBL" id="KMZ70229.1"/>
    </source>
</evidence>
<dbReference type="EMBL" id="LFYR01000729">
    <property type="protein sequence ID" value="KMZ70229.1"/>
    <property type="molecule type" value="Genomic_DNA"/>
</dbReference>
<keyword evidence="4" id="KW-0496">Mitochondrion</keyword>
<comment type="similarity">
    <text evidence="2">Belongs to the universal ribosomal protein uS14 family.</text>
</comment>
<dbReference type="GO" id="GO:0015935">
    <property type="term" value="C:small ribosomal subunit"/>
    <property type="evidence" value="ECO:0000318"/>
    <property type="project" value="GO_Central"/>
</dbReference>
<dbReference type="PANTHER" id="PTHR19836:SF30">
    <property type="entry name" value="RIBOSOMAL PROTEIN S14"/>
    <property type="match status" value="1"/>
</dbReference>
<evidence type="ECO:0000256" key="8">
    <source>
        <dbReference type="ARBA" id="ARBA00042804"/>
    </source>
</evidence>
<dbReference type="PROSITE" id="PS00527">
    <property type="entry name" value="RIBOSOMAL_S14"/>
    <property type="match status" value="1"/>
</dbReference>
<dbReference type="InterPro" id="IPR001209">
    <property type="entry name" value="Ribosomal_uS14"/>
</dbReference>
<comment type="subcellular location">
    <subcellularLocation>
        <location evidence="1">Mitochondrion</location>
    </subcellularLocation>
</comment>
<dbReference type="SUPFAM" id="SSF57716">
    <property type="entry name" value="Glucocorticoid receptor-like (DNA-binding domain)"/>
    <property type="match status" value="1"/>
</dbReference>